<evidence type="ECO:0000259" key="4">
    <source>
        <dbReference type="Pfam" id="PF05193"/>
    </source>
</evidence>
<gene>
    <name evidence="5" type="ORF">H6F41_01645</name>
</gene>
<evidence type="ECO:0000313" key="5">
    <source>
        <dbReference type="EMBL" id="MBD2186844.1"/>
    </source>
</evidence>
<dbReference type="InterPro" id="IPR001431">
    <property type="entry name" value="Pept_M16_Zn_BS"/>
</dbReference>
<dbReference type="Proteomes" id="UP000642094">
    <property type="component" value="Unassembled WGS sequence"/>
</dbReference>
<evidence type="ECO:0000259" key="3">
    <source>
        <dbReference type="Pfam" id="PF00675"/>
    </source>
</evidence>
<organism evidence="5 6">
    <name type="scientific">Pseudanabaena mucicola FACHB-723</name>
    <dbReference type="NCBI Taxonomy" id="2692860"/>
    <lineage>
        <taxon>Bacteria</taxon>
        <taxon>Bacillati</taxon>
        <taxon>Cyanobacteriota</taxon>
        <taxon>Cyanophyceae</taxon>
        <taxon>Pseudanabaenales</taxon>
        <taxon>Pseudanabaenaceae</taxon>
        <taxon>Pseudanabaena</taxon>
    </lineage>
</organism>
<proteinExistence type="inferred from homology"/>
<dbReference type="Gene3D" id="3.30.830.10">
    <property type="entry name" value="Metalloenzyme, LuxS/M16 peptidase-like"/>
    <property type="match status" value="2"/>
</dbReference>
<comment type="similarity">
    <text evidence="1 2">Belongs to the peptidase M16 family.</text>
</comment>
<dbReference type="SUPFAM" id="SSF63411">
    <property type="entry name" value="LuxS/MPP-like metallohydrolase"/>
    <property type="match status" value="2"/>
</dbReference>
<dbReference type="InterPro" id="IPR007863">
    <property type="entry name" value="Peptidase_M16_C"/>
</dbReference>
<reference evidence="5 6" key="1">
    <citation type="journal article" date="2020" name="ISME J.">
        <title>Comparative genomics reveals insights into cyanobacterial evolution and habitat adaptation.</title>
        <authorList>
            <person name="Chen M.Y."/>
            <person name="Teng W.K."/>
            <person name="Zhao L."/>
            <person name="Hu C.X."/>
            <person name="Zhou Y.K."/>
            <person name="Han B.P."/>
            <person name="Song L.R."/>
            <person name="Shu W.S."/>
        </authorList>
    </citation>
    <scope>NUCLEOTIDE SEQUENCE [LARGE SCALE GENOMIC DNA]</scope>
    <source>
        <strain evidence="5 6">FACHB-723</strain>
    </source>
</reference>
<dbReference type="Pfam" id="PF00675">
    <property type="entry name" value="Peptidase_M16"/>
    <property type="match status" value="1"/>
</dbReference>
<feature type="domain" description="Peptidase M16 C-terminal" evidence="4">
    <location>
        <begin position="192"/>
        <end position="371"/>
    </location>
</feature>
<sequence>MPAIVVPRRLDVAASDHALHDLATDNSTAPTQHILPNGIKIIAEQVPVDAVNLSIWVDVGSAVESDDINGMAHFLEHMVFKGSERLGLGEFEQAIESHGGNTNAATSQDYTHFYINVAPQDFAKLAPLQLDIVLKASIPDEEFQRERHVVLEEIRRSEDNPDRRIYRHISELVYEQLPYRRAVLGPVEVIEKVTAEQMRSFHRQWYAPQNMTIAVVGNLPVAEMIGVIADYFAEDAIAVKPQAKTFMPEKPFTEIVRREVVDSSLKQARLSMTWRVAGINELEATYPLSILANILGSGRTSRMVQDLRENRRICDRISVSNSAMRWQGTFQVFAKLNVEDVEVVEQAIREHIQHLHDHLVTDEELAKIRTQVSNRFIFGNESPRERAGIYGYYDRIVGSLAHALNYPDRIKSITKEDIQAAVRKYLNPDAYGILIVKP</sequence>
<dbReference type="InterPro" id="IPR011249">
    <property type="entry name" value="Metalloenz_LuxS/M16"/>
</dbReference>
<feature type="domain" description="Peptidase M16 N-terminal" evidence="3">
    <location>
        <begin position="43"/>
        <end position="186"/>
    </location>
</feature>
<evidence type="ECO:0000256" key="1">
    <source>
        <dbReference type="ARBA" id="ARBA00007261"/>
    </source>
</evidence>
<comment type="caution">
    <text evidence="5">The sequence shown here is derived from an EMBL/GenBank/DDBJ whole genome shotgun (WGS) entry which is preliminary data.</text>
</comment>
<evidence type="ECO:0000313" key="6">
    <source>
        <dbReference type="Proteomes" id="UP000642094"/>
    </source>
</evidence>
<dbReference type="InterPro" id="IPR050361">
    <property type="entry name" value="MPP/UQCRC_Complex"/>
</dbReference>
<dbReference type="PROSITE" id="PS00143">
    <property type="entry name" value="INSULINASE"/>
    <property type="match status" value="1"/>
</dbReference>
<evidence type="ECO:0000256" key="2">
    <source>
        <dbReference type="RuleBase" id="RU004447"/>
    </source>
</evidence>
<dbReference type="InterPro" id="IPR011765">
    <property type="entry name" value="Pept_M16_N"/>
</dbReference>
<name>A0ABR7ZSA4_9CYAN</name>
<dbReference type="PANTHER" id="PTHR11851:SF49">
    <property type="entry name" value="MITOCHONDRIAL-PROCESSING PEPTIDASE SUBUNIT ALPHA"/>
    <property type="match status" value="1"/>
</dbReference>
<dbReference type="Pfam" id="PF05193">
    <property type="entry name" value="Peptidase_M16_C"/>
    <property type="match status" value="1"/>
</dbReference>
<protein>
    <submittedName>
        <fullName evidence="5">Insulinase family protein</fullName>
    </submittedName>
</protein>
<dbReference type="PANTHER" id="PTHR11851">
    <property type="entry name" value="METALLOPROTEASE"/>
    <property type="match status" value="1"/>
</dbReference>
<dbReference type="EMBL" id="JACJQB010000002">
    <property type="protein sequence ID" value="MBD2186844.1"/>
    <property type="molecule type" value="Genomic_DNA"/>
</dbReference>
<dbReference type="RefSeq" id="WP_190401741.1">
    <property type="nucleotide sequence ID" value="NZ_JACJQB010000002.1"/>
</dbReference>
<accession>A0ABR7ZSA4</accession>
<keyword evidence="6" id="KW-1185">Reference proteome</keyword>